<organism evidence="1 2">
    <name type="scientific">Plasmopara halstedii</name>
    <name type="common">Downy mildew of sunflower</name>
    <dbReference type="NCBI Taxonomy" id="4781"/>
    <lineage>
        <taxon>Eukaryota</taxon>
        <taxon>Sar</taxon>
        <taxon>Stramenopiles</taxon>
        <taxon>Oomycota</taxon>
        <taxon>Peronosporomycetes</taxon>
        <taxon>Peronosporales</taxon>
        <taxon>Peronosporaceae</taxon>
        <taxon>Plasmopara</taxon>
    </lineage>
</organism>
<evidence type="ECO:0000313" key="1">
    <source>
        <dbReference type="EMBL" id="CEG36776.1"/>
    </source>
</evidence>
<dbReference type="RefSeq" id="XP_024573145.1">
    <property type="nucleotide sequence ID" value="XM_024722028.1"/>
</dbReference>
<proteinExistence type="predicted"/>
<dbReference type="EMBL" id="CCYD01000246">
    <property type="protein sequence ID" value="CEG36776.1"/>
    <property type="molecule type" value="Genomic_DNA"/>
</dbReference>
<name>A0A0P1A7X3_PLAHL</name>
<accession>A0A0P1A7X3</accession>
<dbReference type="AlphaFoldDB" id="A0A0P1A7X3"/>
<dbReference type="GeneID" id="36399080"/>
<evidence type="ECO:0000313" key="2">
    <source>
        <dbReference type="Proteomes" id="UP000054928"/>
    </source>
</evidence>
<keyword evidence="2" id="KW-1185">Reference proteome</keyword>
<sequence length="181" mass="20637">MRRPFGYVPSLWLFIESNISEADVGVAHFRRWDYMMPTLILLSLFAIKLSSSGIRQYGLFGAFTIILPHFPIKIRTAGLSELLRQHEATLASRLIIGLDWPSRTDHDTFFRLTIGAVFENAEANYFDDEAVQTTAKRCVRTLFDYSCQFVGGQATIFLNHSIQLRQVFNSLPTSSWKNPAL</sequence>
<dbReference type="Proteomes" id="UP000054928">
    <property type="component" value="Unassembled WGS sequence"/>
</dbReference>
<protein>
    <submittedName>
        <fullName evidence="1">Uncharacterized protein</fullName>
    </submittedName>
</protein>
<reference evidence="2" key="1">
    <citation type="submission" date="2014-09" db="EMBL/GenBank/DDBJ databases">
        <authorList>
            <person name="Sharma Rahul"/>
            <person name="Thines Marco"/>
        </authorList>
    </citation>
    <scope>NUCLEOTIDE SEQUENCE [LARGE SCALE GENOMIC DNA]</scope>
</reference>